<sequence length="487" mass="55306">MAANNLQYPPVRTVPVEHNVRESTLAHYARHDDEDEEDYQHRVTNRSRALHQLRCFGIGDNRTNYQRWLEESPVYRKLIFEKVNIPPFTGPIVIDPRAAAAVYFYSIGRLLDQKLDLPGLRRALACAEFLMPMINEALIVPEQEAQAILVSSVRALLRNSRKMNQEIRNLAVLWTAATTIQEDENAYPLEGLWDNDDTICPFGPHNPLPDTLDMTEDRLARITPREAMIYLLFLASHYPNTALPVEMLATVYVACAKQGQITGGFSEKIENGVQTELGIRIDIDSETVNLLYTHFGKNFDETTAEPAFNRWQAMLPDSALRLRLTIEQITFSRLTVYKVIEEAVNMFFDFPWPLMNKLLPGELPNYVIAANLIDGNPYYGFRKNIGEAASTRYKNLGWVAKELLIKGAGKGTLANYQGWPRNVPHQERLARIIREYLQGKAEVGAVADADLAVANDLLASVVPNFVRGVYDDVWRPEDEDEENNDNN</sequence>
<keyword evidence="2" id="KW-0946">Virion</keyword>
<evidence type="ECO:0000313" key="1">
    <source>
        <dbReference type="EMBL" id="DBA56555.1"/>
    </source>
</evidence>
<proteinExistence type="predicted"/>
<organism evidence="2">
    <name type="scientific">Nasutitermes takasagoensis chuvirus 1</name>
    <dbReference type="NCBI Taxonomy" id="3133479"/>
    <lineage>
        <taxon>Viruses</taxon>
        <taxon>Riboviria</taxon>
        <taxon>Orthornavirae</taxon>
        <taxon>Negarnaviricota</taxon>
        <taxon>Haploviricotina</taxon>
        <taxon>Monjiviricetes</taxon>
        <taxon>Jingchuvirales</taxon>
        <taxon>Chuviridae</taxon>
    </lineage>
</organism>
<dbReference type="EMBL" id="BK067097">
    <property type="protein sequence ID" value="DBA56555.1"/>
    <property type="molecule type" value="Viral_cRNA"/>
</dbReference>
<protein>
    <submittedName>
        <fullName evidence="2">Nucleocapsid protein</fullName>
    </submittedName>
</protein>
<accession>A0AAT9JPY5</accession>
<dbReference type="GO" id="GO:0019013">
    <property type="term" value="C:viral nucleocapsid"/>
    <property type="evidence" value="ECO:0007669"/>
    <property type="project" value="UniProtKB-KW"/>
</dbReference>
<dbReference type="EMBL" id="BK067099">
    <property type="protein sequence ID" value="DBA56559.1"/>
    <property type="molecule type" value="Viral_cRNA"/>
</dbReference>
<keyword evidence="2" id="KW-0543">Viral nucleoprotein</keyword>
<name>A0AAT9JPY5_9VIRU</name>
<reference evidence="2" key="1">
    <citation type="journal article" date="2024" name="Microb. Genom.">
        <title>The hidden RNA viruses in Blattodea (cockroach and termite).</title>
        <authorList>
            <person name="Fan J."/>
            <person name="Jiang S."/>
            <person name="Li W."/>
            <person name="Li J."/>
            <person name="Pang R."/>
            <person name="Wu H."/>
        </authorList>
    </citation>
    <scope>NUCLEOTIDE SEQUENCE</scope>
    <source>
        <strain evidence="1">JP2011</strain>
        <strain evidence="2">JP2019</strain>
    </source>
</reference>
<evidence type="ECO:0000313" key="2">
    <source>
        <dbReference type="EMBL" id="DBA56559.1"/>
    </source>
</evidence>